<keyword evidence="2" id="KW-1185">Reference proteome</keyword>
<evidence type="ECO:0000313" key="1">
    <source>
        <dbReference type="EMBL" id="SEN27737.1"/>
    </source>
</evidence>
<gene>
    <name evidence="1" type="ORF">SAMN04488011_103241</name>
</gene>
<accession>A0A1H8F961</accession>
<sequence>MLPHIAKAAPRVATTRRGFLAGATGLVIATHLPGKSRAQAARVVTEGIRRSLRRMPSCAWRRTTP</sequence>
<dbReference type="Proteomes" id="UP000199372">
    <property type="component" value="Unassembled WGS sequence"/>
</dbReference>
<dbReference type="EMBL" id="FOCM01000003">
    <property type="protein sequence ID" value="SEN27737.1"/>
    <property type="molecule type" value="Genomic_DNA"/>
</dbReference>
<organism evidence="1 2">
    <name type="scientific">Palleronia pelagia</name>
    <dbReference type="NCBI Taxonomy" id="387096"/>
    <lineage>
        <taxon>Bacteria</taxon>
        <taxon>Pseudomonadati</taxon>
        <taxon>Pseudomonadota</taxon>
        <taxon>Alphaproteobacteria</taxon>
        <taxon>Rhodobacterales</taxon>
        <taxon>Roseobacteraceae</taxon>
        <taxon>Palleronia</taxon>
    </lineage>
</organism>
<dbReference type="AlphaFoldDB" id="A0A1H8F961"/>
<dbReference type="InterPro" id="IPR006311">
    <property type="entry name" value="TAT_signal"/>
</dbReference>
<name>A0A1H8F961_9RHOB</name>
<dbReference type="RefSeq" id="WP_091845035.1">
    <property type="nucleotide sequence ID" value="NZ_FOCM01000003.1"/>
</dbReference>
<dbReference type="PROSITE" id="PS51318">
    <property type="entry name" value="TAT"/>
    <property type="match status" value="1"/>
</dbReference>
<protein>
    <submittedName>
        <fullName evidence="1">Uncharacterized protein</fullName>
    </submittedName>
</protein>
<reference evidence="2" key="1">
    <citation type="submission" date="2016-10" db="EMBL/GenBank/DDBJ databases">
        <authorList>
            <person name="Varghese N."/>
            <person name="Submissions S."/>
        </authorList>
    </citation>
    <scope>NUCLEOTIDE SEQUENCE [LARGE SCALE GENOMIC DNA]</scope>
    <source>
        <strain evidence="2">DSM 26893</strain>
    </source>
</reference>
<evidence type="ECO:0000313" key="2">
    <source>
        <dbReference type="Proteomes" id="UP000199372"/>
    </source>
</evidence>
<proteinExistence type="predicted"/>